<feature type="non-terminal residue" evidence="1">
    <location>
        <position position="219"/>
    </location>
</feature>
<name>A0A9P4KEH8_9PLEO</name>
<dbReference type="CDD" id="cd02440">
    <property type="entry name" value="AdoMet_MTases"/>
    <property type="match status" value="1"/>
</dbReference>
<dbReference type="InterPro" id="IPR029063">
    <property type="entry name" value="SAM-dependent_MTases_sf"/>
</dbReference>
<organism evidence="1 2">
    <name type="scientific">Lojkania enalia</name>
    <dbReference type="NCBI Taxonomy" id="147567"/>
    <lineage>
        <taxon>Eukaryota</taxon>
        <taxon>Fungi</taxon>
        <taxon>Dikarya</taxon>
        <taxon>Ascomycota</taxon>
        <taxon>Pezizomycotina</taxon>
        <taxon>Dothideomycetes</taxon>
        <taxon>Pleosporomycetidae</taxon>
        <taxon>Pleosporales</taxon>
        <taxon>Pleosporales incertae sedis</taxon>
        <taxon>Lojkania</taxon>
    </lineage>
</organism>
<keyword evidence="1" id="KW-0489">Methyltransferase</keyword>
<comment type="caution">
    <text evidence="1">The sequence shown here is derived from an EMBL/GenBank/DDBJ whole genome shotgun (WGS) entry which is preliminary data.</text>
</comment>
<dbReference type="GO" id="GO:0032259">
    <property type="term" value="P:methylation"/>
    <property type="evidence" value="ECO:0007669"/>
    <property type="project" value="UniProtKB-KW"/>
</dbReference>
<dbReference type="PANTHER" id="PTHR43591:SF105">
    <property type="entry name" value="METHYLTRANSFERASE DOMAIN-CONTAINING PROTEIN-RELATED"/>
    <property type="match status" value="1"/>
</dbReference>
<keyword evidence="2" id="KW-1185">Reference proteome</keyword>
<dbReference type="PANTHER" id="PTHR43591">
    <property type="entry name" value="METHYLTRANSFERASE"/>
    <property type="match status" value="1"/>
</dbReference>
<dbReference type="SUPFAM" id="SSF53335">
    <property type="entry name" value="S-adenosyl-L-methionine-dependent methyltransferases"/>
    <property type="match status" value="1"/>
</dbReference>
<reference evidence="2" key="1">
    <citation type="journal article" date="2020" name="Stud. Mycol.">
        <title>101 Dothideomycetes genomes: A test case for predicting lifestyles and emergence of pathogens.</title>
        <authorList>
            <person name="Haridas S."/>
            <person name="Albert R."/>
            <person name="Binder M."/>
            <person name="Bloem J."/>
            <person name="LaButti K."/>
            <person name="Salamov A."/>
            <person name="Andreopoulos B."/>
            <person name="Baker S."/>
            <person name="Barry K."/>
            <person name="Bills G."/>
            <person name="Bluhm B."/>
            <person name="Cannon C."/>
            <person name="Castanera R."/>
            <person name="Culley D."/>
            <person name="Daum C."/>
            <person name="Ezra D."/>
            <person name="Gonzalez J."/>
            <person name="Henrissat B."/>
            <person name="Kuo A."/>
            <person name="Liang C."/>
            <person name="Lipzen A."/>
            <person name="Lutzoni F."/>
            <person name="Magnuson J."/>
            <person name="Mondo S."/>
            <person name="Nolan M."/>
            <person name="Ohm R."/>
            <person name="Pangilinan J."/>
            <person name="Park H.-J."/>
            <person name="Ramirez L."/>
            <person name="Alfaro M."/>
            <person name="Sun H."/>
            <person name="Tritt A."/>
            <person name="Yoshinaga Y."/>
            <person name="Zwiers L.-H."/>
            <person name="Turgeon B."/>
            <person name="Goodwin S."/>
            <person name="Spatafora J."/>
            <person name="Crous P."/>
            <person name="Grigoriev I."/>
        </authorList>
    </citation>
    <scope>NUCLEOTIDE SEQUENCE [LARGE SCALE GENOMIC DNA]</scope>
    <source>
        <strain evidence="2">CBS 304.66</strain>
    </source>
</reference>
<protein>
    <submittedName>
        <fullName evidence="1">S-adenosyl-L-methionine-dependent methyltransferase</fullName>
    </submittedName>
</protein>
<gene>
    <name evidence="1" type="ORF">CC78DRAFT_490693</name>
</gene>
<dbReference type="AlphaFoldDB" id="A0A9P4KEH8"/>
<keyword evidence="1" id="KW-0808">Transferase</keyword>
<evidence type="ECO:0000313" key="2">
    <source>
        <dbReference type="Proteomes" id="UP000800093"/>
    </source>
</evidence>
<dbReference type="GO" id="GO:0008168">
    <property type="term" value="F:methyltransferase activity"/>
    <property type="evidence" value="ECO:0007669"/>
    <property type="project" value="UniProtKB-KW"/>
</dbReference>
<dbReference type="Proteomes" id="UP000800093">
    <property type="component" value="Unassembled WGS sequence"/>
</dbReference>
<dbReference type="EMBL" id="ML986593">
    <property type="protein sequence ID" value="KAF2267211.1"/>
    <property type="molecule type" value="Genomic_DNA"/>
</dbReference>
<sequence length="219" mass="24093">MATEQIDVVYPMEKEKEINRLANQHDVIKDAMRGLLFAKLDLSGTPLRILDSGTADGTWIRDLAASCPDVQHQYVGTDIDPSNFPANPPSRTTYQRQNINEEWPQEWKGSFDLVHQRLALAGGGSAQKPAVLRLVDLVKPGGWIQLIEATNVLPEGNGEVMRGFVGLMNDVFTIMGANLKLMEDLPGWLEEAGLVDVQSKLVELNLGPLNPNPRLATQG</sequence>
<accession>A0A9P4KEH8</accession>
<evidence type="ECO:0000313" key="1">
    <source>
        <dbReference type="EMBL" id="KAF2267211.1"/>
    </source>
</evidence>
<proteinExistence type="predicted"/>
<dbReference type="OrthoDB" id="184880at2759"/>
<dbReference type="Gene3D" id="3.40.50.150">
    <property type="entry name" value="Vaccinia Virus protein VP39"/>
    <property type="match status" value="1"/>
</dbReference>